<dbReference type="Pfam" id="PF00856">
    <property type="entry name" value="SET"/>
    <property type="match status" value="1"/>
</dbReference>
<keyword evidence="2" id="KW-1185">Reference proteome</keyword>
<dbReference type="GO" id="GO:0008276">
    <property type="term" value="F:protein methyltransferase activity"/>
    <property type="evidence" value="ECO:0007669"/>
    <property type="project" value="UniProtKB-ARBA"/>
</dbReference>
<dbReference type="SUPFAM" id="SSF82199">
    <property type="entry name" value="SET domain"/>
    <property type="match status" value="1"/>
</dbReference>
<dbReference type="InterPro" id="IPR046341">
    <property type="entry name" value="SET_dom_sf"/>
</dbReference>
<dbReference type="GO" id="GO:0008170">
    <property type="term" value="F:N-methyltransferase activity"/>
    <property type="evidence" value="ECO:0007669"/>
    <property type="project" value="UniProtKB-ARBA"/>
</dbReference>
<protein>
    <submittedName>
        <fullName evidence="3">Protein msta</fullName>
    </submittedName>
</protein>
<feature type="domain" description="SET" evidence="1">
    <location>
        <begin position="4"/>
        <end position="258"/>
    </location>
</feature>
<name>A0AAJ7BKC0_CEPCN</name>
<reference evidence="3" key="1">
    <citation type="submission" date="2025-08" db="UniProtKB">
        <authorList>
            <consortium name="RefSeq"/>
        </authorList>
    </citation>
    <scope>IDENTIFICATION</scope>
</reference>
<organism evidence="2 3">
    <name type="scientific">Cephus cinctus</name>
    <name type="common">Wheat stem sawfly</name>
    <dbReference type="NCBI Taxonomy" id="211228"/>
    <lineage>
        <taxon>Eukaryota</taxon>
        <taxon>Metazoa</taxon>
        <taxon>Ecdysozoa</taxon>
        <taxon>Arthropoda</taxon>
        <taxon>Hexapoda</taxon>
        <taxon>Insecta</taxon>
        <taxon>Pterygota</taxon>
        <taxon>Neoptera</taxon>
        <taxon>Endopterygota</taxon>
        <taxon>Hymenoptera</taxon>
        <taxon>Cephoidea</taxon>
        <taxon>Cephidae</taxon>
        <taxon>Cephus</taxon>
    </lineage>
</organism>
<dbReference type="RefSeq" id="XP_015588255.1">
    <property type="nucleotide sequence ID" value="XM_015732769.2"/>
</dbReference>
<proteinExistence type="predicted"/>
<dbReference type="GO" id="GO:0008757">
    <property type="term" value="F:S-adenosylmethionine-dependent methyltransferase activity"/>
    <property type="evidence" value="ECO:0007669"/>
    <property type="project" value="UniProtKB-ARBA"/>
</dbReference>
<evidence type="ECO:0000313" key="3">
    <source>
        <dbReference type="RefSeq" id="XP_015588255.1"/>
    </source>
</evidence>
<dbReference type="Proteomes" id="UP000694920">
    <property type="component" value="Unplaced"/>
</dbReference>
<accession>A0AAJ7BKC0</accession>
<dbReference type="PANTHER" id="PTHR46455">
    <property type="entry name" value="SET AND MYND DOMAIN CONTAINING, ARTHROPOD-SPECIFIC, MEMBER 4, ISOFORM A"/>
    <property type="match status" value="1"/>
</dbReference>
<dbReference type="CDD" id="cd20071">
    <property type="entry name" value="SET_SMYD"/>
    <property type="match status" value="1"/>
</dbReference>
<dbReference type="KEGG" id="ccin:107264477"/>
<evidence type="ECO:0000313" key="2">
    <source>
        <dbReference type="Proteomes" id="UP000694920"/>
    </source>
</evidence>
<dbReference type="InterPro" id="IPR053010">
    <property type="entry name" value="SET_SmydA-8"/>
</dbReference>
<dbReference type="InterPro" id="IPR001214">
    <property type="entry name" value="SET_dom"/>
</dbReference>
<dbReference type="GeneID" id="107264477"/>
<dbReference type="SMART" id="SM00317">
    <property type="entry name" value="SET"/>
    <property type="match status" value="1"/>
</dbReference>
<dbReference type="AlphaFoldDB" id="A0AAJ7BKC0"/>
<dbReference type="Gene3D" id="1.10.220.160">
    <property type="match status" value="1"/>
</dbReference>
<dbReference type="Gene3D" id="6.10.140.2220">
    <property type="match status" value="1"/>
</dbReference>
<sequence length="511" mass="57432">MTEGSTEILTSPDVPYNILENEKVGRYMVAAKDLKAGEEILSELPFVVGPKASSYPLCISCYSPWPETEGNNTLCSKCSWPVCGPNCENLSQHKDYECEIFAAVGEKFNVKDILEGNHENGIPQLECITPLRLLLASEKDPVKWAEVKSMETHTKQRIKQPQWQKDHINIVEYLRKRLKLERFSEDDIQMACGILEINAHEVRTPTGCVARALYPKTAMMNHCCVSNTSHSILPDSYRLRLRTTVDIPKGGELYGSYTHSLLPTMIRREYLLQGKHFACACARCSDPTELGTHMSSLKCNKCDNGLVLPLDSLDPECMWKCTHCEFSTSGQAVRKVFEIIHNHVENVEMISGADGADAIQERENVIKKYRSVLHPRHAFLTILRHSLTQMYGRVDEYLLDDLPDVVLEHKVDMCRILLQVLDVIEPGYSRIRGMTLYELHAPLLFLAKNLWNSGTIDNAGLKSKMIEAASILKEAANILCLEPPETSEGKIGVAASQALVELEQSIENLET</sequence>
<dbReference type="PROSITE" id="PS50280">
    <property type="entry name" value="SET"/>
    <property type="match status" value="1"/>
</dbReference>
<dbReference type="Gene3D" id="2.170.270.10">
    <property type="entry name" value="SET domain"/>
    <property type="match status" value="1"/>
</dbReference>
<dbReference type="PANTHER" id="PTHR46455:SF7">
    <property type="entry name" value="RE12806P"/>
    <property type="match status" value="1"/>
</dbReference>
<evidence type="ECO:0000259" key="1">
    <source>
        <dbReference type="PROSITE" id="PS50280"/>
    </source>
</evidence>
<gene>
    <name evidence="3" type="primary">LOC107264477</name>
</gene>